<feature type="region of interest" description="Disordered" evidence="1">
    <location>
        <begin position="38"/>
        <end position="80"/>
    </location>
</feature>
<evidence type="ECO:0000256" key="2">
    <source>
        <dbReference type="SAM" id="SignalP"/>
    </source>
</evidence>
<dbReference type="Pfam" id="PF13360">
    <property type="entry name" value="PQQ_2"/>
    <property type="match status" value="1"/>
</dbReference>
<evidence type="ECO:0000259" key="3">
    <source>
        <dbReference type="Pfam" id="PF13360"/>
    </source>
</evidence>
<dbReference type="Proteomes" id="UP001500483">
    <property type="component" value="Unassembled WGS sequence"/>
</dbReference>
<evidence type="ECO:0000256" key="1">
    <source>
        <dbReference type="SAM" id="MobiDB-lite"/>
    </source>
</evidence>
<reference evidence="5" key="1">
    <citation type="journal article" date="2019" name="Int. J. Syst. Evol. Microbiol.">
        <title>The Global Catalogue of Microorganisms (GCM) 10K type strain sequencing project: providing services to taxonomists for standard genome sequencing and annotation.</title>
        <authorList>
            <consortium name="The Broad Institute Genomics Platform"/>
            <consortium name="The Broad Institute Genome Sequencing Center for Infectious Disease"/>
            <person name="Wu L."/>
            <person name="Ma J."/>
        </authorList>
    </citation>
    <scope>NUCLEOTIDE SEQUENCE [LARGE SCALE GENOMIC DNA]</scope>
    <source>
        <strain evidence="5">JCM 9687</strain>
    </source>
</reference>
<feature type="signal peptide" evidence="2">
    <location>
        <begin position="1"/>
        <end position="43"/>
    </location>
</feature>
<feature type="domain" description="Pyrrolo-quinoline quinone repeat" evidence="3">
    <location>
        <begin position="105"/>
        <end position="384"/>
    </location>
</feature>
<evidence type="ECO:0000313" key="5">
    <source>
        <dbReference type="Proteomes" id="UP001500483"/>
    </source>
</evidence>
<feature type="compositionally biased region" description="Pro residues" evidence="1">
    <location>
        <begin position="56"/>
        <end position="73"/>
    </location>
</feature>
<organism evidence="4 5">
    <name type="scientific">Saccharopolyspora gregorii</name>
    <dbReference type="NCBI Taxonomy" id="33914"/>
    <lineage>
        <taxon>Bacteria</taxon>
        <taxon>Bacillati</taxon>
        <taxon>Actinomycetota</taxon>
        <taxon>Actinomycetes</taxon>
        <taxon>Pseudonocardiales</taxon>
        <taxon>Pseudonocardiaceae</taxon>
        <taxon>Saccharopolyspora</taxon>
    </lineage>
</organism>
<dbReference type="InterPro" id="IPR002372">
    <property type="entry name" value="PQQ_rpt_dom"/>
</dbReference>
<name>A0ABP6RWC1_9PSEU</name>
<dbReference type="InterPro" id="IPR011047">
    <property type="entry name" value="Quinoprotein_ADH-like_sf"/>
</dbReference>
<feature type="region of interest" description="Disordered" evidence="1">
    <location>
        <begin position="1"/>
        <end position="24"/>
    </location>
</feature>
<dbReference type="Gene3D" id="2.130.10.10">
    <property type="entry name" value="YVTN repeat-like/Quinoprotein amine dehydrogenase"/>
    <property type="match status" value="1"/>
</dbReference>
<comment type="caution">
    <text evidence="4">The sequence shown here is derived from an EMBL/GenBank/DDBJ whole genome shotgun (WGS) entry which is preliminary data.</text>
</comment>
<sequence length="420" mass="43719">MWPLGPFRAGKRNSSGPRPTRSAATGVLLLALTAGCGTPPAQAPPLAGPEAHPLLDEPPSPVPPGPLDGPPAQPLWTAPFSSSPYSAGDMFIGLVNPTPSEPDLTVAGVDGNGTTRWKVRTNPACAGFGVTRSGDRSLAVVLFSDADASGGKLATRTTASAFDVHTGRRAWGPVEVSGSLRGPGLTFGESRGERMVLSSQDGRVVAREGRDVVPHYEHDGTVLIERRGVLEAVDSGDRKPLWNARDLAAPASVVSKAGDRRVAPAFSSATGASDADVVALDWSSGDSRMLGSSLHDLRTGRQVADLGDRREVTTHVDEAEGVIVAESPGENGRITAIDRRTGAQLWQQPAHQSGLSLANTSRGIGYGTDDLGTVHIDLRTGRVVARGDWTVPEAVNSTGQMLVESAAAEEAGSPYVAFRA</sequence>
<gene>
    <name evidence="4" type="ORF">GCM10020366_47660</name>
</gene>
<dbReference type="SUPFAM" id="SSF50998">
    <property type="entry name" value="Quinoprotein alcohol dehydrogenase-like"/>
    <property type="match status" value="1"/>
</dbReference>
<evidence type="ECO:0000313" key="4">
    <source>
        <dbReference type="EMBL" id="GAA3361895.1"/>
    </source>
</evidence>
<accession>A0ABP6RWC1</accession>
<dbReference type="EMBL" id="BAAAYK010000038">
    <property type="protein sequence ID" value="GAA3361895.1"/>
    <property type="molecule type" value="Genomic_DNA"/>
</dbReference>
<protein>
    <recommendedName>
        <fullName evidence="3">Pyrrolo-quinoline quinone repeat domain-containing protein</fullName>
    </recommendedName>
</protein>
<dbReference type="InterPro" id="IPR015943">
    <property type="entry name" value="WD40/YVTN_repeat-like_dom_sf"/>
</dbReference>
<keyword evidence="5" id="KW-1185">Reference proteome</keyword>
<feature type="chain" id="PRO_5046768767" description="Pyrrolo-quinoline quinone repeat domain-containing protein" evidence="2">
    <location>
        <begin position="44"/>
        <end position="420"/>
    </location>
</feature>
<proteinExistence type="predicted"/>
<keyword evidence="2" id="KW-0732">Signal</keyword>